<dbReference type="SUPFAM" id="SSF82866">
    <property type="entry name" value="Multidrug efflux transporter AcrB transmembrane domain"/>
    <property type="match status" value="2"/>
</dbReference>
<dbReference type="EMBL" id="JBHTJW010000001">
    <property type="protein sequence ID" value="MFD0928571.1"/>
    <property type="molecule type" value="Genomic_DNA"/>
</dbReference>
<keyword evidence="3" id="KW-0997">Cell inner membrane</keyword>
<feature type="transmembrane region" description="Helical" evidence="7">
    <location>
        <begin position="534"/>
        <end position="553"/>
    </location>
</feature>
<dbReference type="Gene3D" id="3.30.2090.10">
    <property type="entry name" value="Multidrug efflux transporter AcrB TolC docking domain, DN and DC subdomains"/>
    <property type="match status" value="2"/>
</dbReference>
<keyword evidence="6 7" id="KW-0472">Membrane</keyword>
<keyword evidence="2" id="KW-1003">Cell membrane</keyword>
<proteinExistence type="predicted"/>
<organism evidence="8 9">
    <name type="scientific">Methylophilus glucosoxydans</name>
    <dbReference type="NCBI Taxonomy" id="752553"/>
    <lineage>
        <taxon>Bacteria</taxon>
        <taxon>Pseudomonadati</taxon>
        <taxon>Pseudomonadota</taxon>
        <taxon>Betaproteobacteria</taxon>
        <taxon>Nitrosomonadales</taxon>
        <taxon>Methylophilaceae</taxon>
        <taxon>Methylophilus</taxon>
    </lineage>
</organism>
<name>A0ABW3GIH3_9PROT</name>
<dbReference type="Pfam" id="PF00873">
    <property type="entry name" value="ACR_tran"/>
    <property type="match status" value="1"/>
</dbReference>
<evidence type="ECO:0000256" key="2">
    <source>
        <dbReference type="ARBA" id="ARBA00022475"/>
    </source>
</evidence>
<dbReference type="InterPro" id="IPR027463">
    <property type="entry name" value="AcrB_DN_DC_subdom"/>
</dbReference>
<dbReference type="PANTHER" id="PTHR32063">
    <property type="match status" value="1"/>
</dbReference>
<evidence type="ECO:0000256" key="3">
    <source>
        <dbReference type="ARBA" id="ARBA00022519"/>
    </source>
</evidence>
<sequence>MSGLTLFLRRPVATTLLALAIALPGIAAYVALPIASLPQVEMPSIDVFARLPGASAETMASAVASPLERSLGNIAGLNEMTSSSTKGQTRVSLQFDLDRNADSAARDVQAAINTAIPLLPAGMQSNPTWRKSGPTMIMHIALTSDRYSQSELYDVAYSLVGQRISQVDGVGQVNVNGSALRAVRVEVNPLTANQYGISLDQIRTAIANANAHLPKGFIESASKRWQLEVNDSNRQAADFRDLIVAWRNAAPVRLRDIAEVKDSVQELRSAGSVKQKPGVVIAVNNIPGANIVATVDGIKALLPRLQPLLPPGIAMEVLIDRSTIVRKSLEEVEHSLLISIGLVIVVTFLFLKSGRAALIPSIAIPVSLLGTLAVIYLCGFSLNNLTLMALIIATGFVVDDAIVVVENTARHIEHGLSPLQAALRAVHEVSFTIIAMSLALIAAFIPLLFMDGVVGRMFREFSITLASAVIISLLVSLTLTPVLSSKLLRPQAAKHGAKAGGADHTSPAPARQNQPWPASVYQRVLRWSLHHRRLILLLFTVAIGSNLYLYTLVPKGFFPLQDTGRLQGNFEGDQNLSFWAMREKVAQFMQIIARDPDIDTYYEYTGGFGGGQSNTGMLNARLKPRAERQASAQEVVDRLRPQLDRVAGASLRLRPQQEFNIGLRPGSAEYQYTLLSSSVDDLRQFAPKLKDAMAKLPQLTDVSSDAQDKGLQINLVVDRDAATRLGITQQQIDSALNDAFGQRLVSTIYEPLNQYYVVMTVAARFAQGPESLQNIYLTSLKNQRIPLASFAHWQPVNTPLAVNHQGQFAAATVSFNLAQGYALDAASQAIESTFAALVPPESIHGTFAGKAKAFQDSMDSQPWLILTAVIAIYIVLGMLYESLIHPLTILSTLPSAGIGALLALLWFDSELTIIAMIGIVLLVGIVMKNAIIMIDAAIHLRREHALSAEAAVTQACLQRLRPILMTTLAAVLGAVPLLLGVGDGAEIRQPLGISIVGGLLVGQVLTLVTTPVVYLYLDDAGRWLSQRFGLSLNSNSLKNQTV</sequence>
<protein>
    <submittedName>
        <fullName evidence="8">Efflux RND transporter permease subunit</fullName>
    </submittedName>
</protein>
<dbReference type="PRINTS" id="PR00702">
    <property type="entry name" value="ACRIFLAVINRP"/>
</dbReference>
<keyword evidence="4 7" id="KW-0812">Transmembrane</keyword>
<evidence type="ECO:0000313" key="9">
    <source>
        <dbReference type="Proteomes" id="UP001597106"/>
    </source>
</evidence>
<evidence type="ECO:0000313" key="8">
    <source>
        <dbReference type="EMBL" id="MFD0928571.1"/>
    </source>
</evidence>
<evidence type="ECO:0000256" key="1">
    <source>
        <dbReference type="ARBA" id="ARBA00022448"/>
    </source>
</evidence>
<dbReference type="Gene3D" id="3.30.70.1320">
    <property type="entry name" value="Multidrug efflux transporter AcrB pore domain like"/>
    <property type="match status" value="1"/>
</dbReference>
<dbReference type="SUPFAM" id="SSF82693">
    <property type="entry name" value="Multidrug efflux transporter AcrB pore domain, PN1, PN2, PC1 and PC2 subdomains"/>
    <property type="match status" value="3"/>
</dbReference>
<feature type="transmembrane region" description="Helical" evidence="7">
    <location>
        <begin position="963"/>
        <end position="981"/>
    </location>
</feature>
<feature type="transmembrane region" description="Helical" evidence="7">
    <location>
        <begin position="334"/>
        <end position="351"/>
    </location>
</feature>
<gene>
    <name evidence="8" type="ORF">ACFQ1T_02140</name>
</gene>
<reference evidence="9" key="1">
    <citation type="journal article" date="2019" name="Int. J. Syst. Evol. Microbiol.">
        <title>The Global Catalogue of Microorganisms (GCM) 10K type strain sequencing project: providing services to taxonomists for standard genome sequencing and annotation.</title>
        <authorList>
            <consortium name="The Broad Institute Genomics Platform"/>
            <consortium name="The Broad Institute Genome Sequencing Center for Infectious Disease"/>
            <person name="Wu L."/>
            <person name="Ma J."/>
        </authorList>
    </citation>
    <scope>NUCLEOTIDE SEQUENCE [LARGE SCALE GENOMIC DNA]</scope>
    <source>
        <strain evidence="9">CCUG 59685</strain>
    </source>
</reference>
<keyword evidence="9" id="KW-1185">Reference proteome</keyword>
<evidence type="ECO:0000256" key="6">
    <source>
        <dbReference type="ARBA" id="ARBA00023136"/>
    </source>
</evidence>
<feature type="transmembrane region" description="Helical" evidence="7">
    <location>
        <begin position="429"/>
        <end position="449"/>
    </location>
</feature>
<dbReference type="Gene3D" id="1.20.1640.10">
    <property type="entry name" value="Multidrug efflux transporter AcrB transmembrane domain"/>
    <property type="match status" value="2"/>
</dbReference>
<comment type="caution">
    <text evidence="8">The sequence shown here is derived from an EMBL/GenBank/DDBJ whole genome shotgun (WGS) entry which is preliminary data.</text>
</comment>
<dbReference type="SUPFAM" id="SSF82714">
    <property type="entry name" value="Multidrug efflux transporter AcrB TolC docking domain, DN and DC subdomains"/>
    <property type="match status" value="2"/>
</dbReference>
<dbReference type="PANTHER" id="PTHR32063:SF34">
    <property type="entry name" value="MULTIDRUG RESISTANCE PROTEIN MDTC"/>
    <property type="match status" value="1"/>
</dbReference>
<keyword evidence="5 7" id="KW-1133">Transmembrane helix</keyword>
<feature type="transmembrane region" description="Helical" evidence="7">
    <location>
        <begin position="863"/>
        <end position="880"/>
    </location>
</feature>
<feature type="transmembrane region" description="Helical" evidence="7">
    <location>
        <begin position="358"/>
        <end position="382"/>
    </location>
</feature>
<dbReference type="Proteomes" id="UP001597106">
    <property type="component" value="Unassembled WGS sequence"/>
</dbReference>
<keyword evidence="1" id="KW-0813">Transport</keyword>
<dbReference type="InterPro" id="IPR001036">
    <property type="entry name" value="Acrflvin-R"/>
</dbReference>
<evidence type="ECO:0000256" key="4">
    <source>
        <dbReference type="ARBA" id="ARBA00022692"/>
    </source>
</evidence>
<dbReference type="Gene3D" id="3.30.70.1440">
    <property type="entry name" value="Multidrug efflux transporter AcrB pore domain"/>
    <property type="match status" value="1"/>
</dbReference>
<evidence type="ECO:0000256" key="5">
    <source>
        <dbReference type="ARBA" id="ARBA00022989"/>
    </source>
</evidence>
<feature type="transmembrane region" description="Helical" evidence="7">
    <location>
        <begin position="461"/>
        <end position="484"/>
    </location>
</feature>
<feature type="transmembrane region" description="Helical" evidence="7">
    <location>
        <begin position="887"/>
        <end position="907"/>
    </location>
</feature>
<feature type="transmembrane region" description="Helical" evidence="7">
    <location>
        <begin position="388"/>
        <end position="409"/>
    </location>
</feature>
<feature type="transmembrane region" description="Helical" evidence="7">
    <location>
        <begin position="913"/>
        <end position="934"/>
    </location>
</feature>
<feature type="transmembrane region" description="Helical" evidence="7">
    <location>
        <begin position="993"/>
        <end position="1017"/>
    </location>
</feature>
<dbReference type="Gene3D" id="3.30.70.1430">
    <property type="entry name" value="Multidrug efflux transporter AcrB pore domain"/>
    <property type="match status" value="2"/>
</dbReference>
<accession>A0ABW3GIH3</accession>
<dbReference type="RefSeq" id="WP_379073630.1">
    <property type="nucleotide sequence ID" value="NZ_JBHTJW010000001.1"/>
</dbReference>
<evidence type="ECO:0000256" key="7">
    <source>
        <dbReference type="SAM" id="Phobius"/>
    </source>
</evidence>